<evidence type="ECO:0000313" key="1">
    <source>
        <dbReference type="EMBL" id="KAH3738106.1"/>
    </source>
</evidence>
<name>A0A9D4D2S3_DREPO</name>
<dbReference type="AlphaFoldDB" id="A0A9D4D2S3"/>
<evidence type="ECO:0000313" key="2">
    <source>
        <dbReference type="Proteomes" id="UP000828390"/>
    </source>
</evidence>
<dbReference type="EMBL" id="JAIWYP010000011">
    <property type="protein sequence ID" value="KAH3738106.1"/>
    <property type="molecule type" value="Genomic_DNA"/>
</dbReference>
<reference evidence="1" key="2">
    <citation type="submission" date="2020-11" db="EMBL/GenBank/DDBJ databases">
        <authorList>
            <person name="McCartney M.A."/>
            <person name="Auch B."/>
            <person name="Kono T."/>
            <person name="Mallez S."/>
            <person name="Becker A."/>
            <person name="Gohl D.M."/>
            <person name="Silverstein K.A.T."/>
            <person name="Koren S."/>
            <person name="Bechman K.B."/>
            <person name="Herman A."/>
            <person name="Abrahante J.E."/>
            <person name="Garbe J."/>
        </authorList>
    </citation>
    <scope>NUCLEOTIDE SEQUENCE</scope>
    <source>
        <strain evidence="1">Duluth1</strain>
        <tissue evidence="1">Whole animal</tissue>
    </source>
</reference>
<proteinExistence type="predicted"/>
<protein>
    <submittedName>
        <fullName evidence="1">Uncharacterized protein</fullName>
    </submittedName>
</protein>
<reference evidence="1" key="1">
    <citation type="journal article" date="2019" name="bioRxiv">
        <title>The Genome of the Zebra Mussel, Dreissena polymorpha: A Resource for Invasive Species Research.</title>
        <authorList>
            <person name="McCartney M.A."/>
            <person name="Auch B."/>
            <person name="Kono T."/>
            <person name="Mallez S."/>
            <person name="Zhang Y."/>
            <person name="Obille A."/>
            <person name="Becker A."/>
            <person name="Abrahante J.E."/>
            <person name="Garbe J."/>
            <person name="Badalamenti J.P."/>
            <person name="Herman A."/>
            <person name="Mangelson H."/>
            <person name="Liachko I."/>
            <person name="Sullivan S."/>
            <person name="Sone E.D."/>
            <person name="Koren S."/>
            <person name="Silverstein K.A.T."/>
            <person name="Beckman K.B."/>
            <person name="Gohl D.M."/>
        </authorList>
    </citation>
    <scope>NUCLEOTIDE SEQUENCE</scope>
    <source>
        <strain evidence="1">Duluth1</strain>
        <tissue evidence="1">Whole animal</tissue>
    </source>
</reference>
<sequence>MDKLFILSMLSFHSASQARIDKTRTCAGDIRNALAIIRRIPFIRTRSATVTWPIMVERD</sequence>
<keyword evidence="2" id="KW-1185">Reference proteome</keyword>
<organism evidence="1 2">
    <name type="scientific">Dreissena polymorpha</name>
    <name type="common">Zebra mussel</name>
    <name type="synonym">Mytilus polymorpha</name>
    <dbReference type="NCBI Taxonomy" id="45954"/>
    <lineage>
        <taxon>Eukaryota</taxon>
        <taxon>Metazoa</taxon>
        <taxon>Spiralia</taxon>
        <taxon>Lophotrochozoa</taxon>
        <taxon>Mollusca</taxon>
        <taxon>Bivalvia</taxon>
        <taxon>Autobranchia</taxon>
        <taxon>Heteroconchia</taxon>
        <taxon>Euheterodonta</taxon>
        <taxon>Imparidentia</taxon>
        <taxon>Neoheterodontei</taxon>
        <taxon>Myida</taxon>
        <taxon>Dreissenoidea</taxon>
        <taxon>Dreissenidae</taxon>
        <taxon>Dreissena</taxon>
    </lineage>
</organism>
<gene>
    <name evidence="1" type="ORF">DPMN_044729</name>
</gene>
<accession>A0A9D4D2S3</accession>
<comment type="caution">
    <text evidence="1">The sequence shown here is derived from an EMBL/GenBank/DDBJ whole genome shotgun (WGS) entry which is preliminary data.</text>
</comment>
<dbReference type="Proteomes" id="UP000828390">
    <property type="component" value="Unassembled WGS sequence"/>
</dbReference>